<keyword evidence="2 5" id="KW-0812">Transmembrane</keyword>
<dbReference type="InterPro" id="IPR045888">
    <property type="entry name" value="Erv"/>
</dbReference>
<dbReference type="InterPro" id="IPR039542">
    <property type="entry name" value="Erv_N"/>
</dbReference>
<dbReference type="EMBL" id="HBEF01020764">
    <property type="protein sequence ID" value="CAD8340708.1"/>
    <property type="molecule type" value="Transcribed_RNA"/>
</dbReference>
<dbReference type="InterPro" id="IPR012936">
    <property type="entry name" value="Erv_C"/>
</dbReference>
<evidence type="ECO:0000256" key="5">
    <source>
        <dbReference type="SAM" id="Phobius"/>
    </source>
</evidence>
<dbReference type="Pfam" id="PF13850">
    <property type="entry name" value="ERGIC_N"/>
    <property type="match status" value="1"/>
</dbReference>
<dbReference type="Pfam" id="PF00085">
    <property type="entry name" value="Thioredoxin"/>
    <property type="match status" value="1"/>
</dbReference>
<comment type="subcellular location">
    <subcellularLocation>
        <location evidence="1">Membrane</location>
    </subcellularLocation>
</comment>
<dbReference type="PANTHER" id="PTHR10984">
    <property type="entry name" value="ENDOPLASMIC RETICULUM-GOLGI INTERMEDIATE COMPARTMENT PROTEIN"/>
    <property type="match status" value="1"/>
</dbReference>
<evidence type="ECO:0000259" key="6">
    <source>
        <dbReference type="PROSITE" id="PS51352"/>
    </source>
</evidence>
<dbReference type="Gene3D" id="3.40.30.10">
    <property type="entry name" value="Glutaredoxin"/>
    <property type="match status" value="1"/>
</dbReference>
<accession>A0A7S0F4V5</accession>
<dbReference type="SUPFAM" id="SSF52833">
    <property type="entry name" value="Thioredoxin-like"/>
    <property type="match status" value="1"/>
</dbReference>
<dbReference type="InterPro" id="IPR013766">
    <property type="entry name" value="Thioredoxin_domain"/>
</dbReference>
<reference evidence="7" key="1">
    <citation type="submission" date="2021-01" db="EMBL/GenBank/DDBJ databases">
        <authorList>
            <person name="Corre E."/>
            <person name="Pelletier E."/>
            <person name="Niang G."/>
            <person name="Scheremetjew M."/>
            <person name="Finn R."/>
            <person name="Kale V."/>
            <person name="Holt S."/>
            <person name="Cochrane G."/>
            <person name="Meng A."/>
            <person name="Brown T."/>
            <person name="Cohen L."/>
        </authorList>
    </citation>
    <scope>NUCLEOTIDE SEQUENCE</scope>
    <source>
        <strain evidence="7">CCMP3328</strain>
    </source>
</reference>
<gene>
    <name evidence="7" type="ORF">CAUS1442_LOCUS12843</name>
</gene>
<dbReference type="CDD" id="cd02961">
    <property type="entry name" value="PDI_a_family"/>
    <property type="match status" value="1"/>
</dbReference>
<dbReference type="AlphaFoldDB" id="A0A7S0F4V5"/>
<dbReference type="GO" id="GO:0030134">
    <property type="term" value="C:COPII-coated ER to Golgi transport vesicle"/>
    <property type="evidence" value="ECO:0007669"/>
    <property type="project" value="TreeGrafter"/>
</dbReference>
<sequence length="527" mass="60103">MPRRSWVGSLDMYRKVPVDLMEGTQRGSILSYVALGSMIFLFAMETRSFLTTKIVTDLQMDRSEDPRIRLNFNITMMDLKCDFAVVDVVSVLGTDQNVSAHVTKWQIDAGGVRQRYQGRNRNQKDIVLYDSAITETLEEMHADGEDAISLDETTLEYAKHNHDYVFVDFYAPWCSHCRDLAPTWEALAEVMDEAAEHNKEHLGQTYTELDYEKAEKVAFPVLVGKVDCVSHANLCNNVEFIRAYPTLRLFVDGKRWGGGDYMGHRTVADMADWLQHVETEHHELLGRSEGFKHLHHLHEVTKELVSKGEGSEGEKQWSDKILRQKKRLRNQWVDEDHPGCQISGHLLLDRAPGNFHIQARSKSHDLAAHMTNVSHVVHSLYIGDPIGQKRIQDGQANVPDSVASKITPMNGMVYPTYDLHEAYHHYLKVVSTNVDGLAIGKRKLKVYQIMENSQLAYYRNDIIPEAKFIFDLSPIAVSYRKESGHWYDYMTSIMAIVGGIFTVVGMVEASIHTVLTTTRSRRSSPYR</sequence>
<organism evidence="7">
    <name type="scientific">Craspedostauros australis</name>
    <dbReference type="NCBI Taxonomy" id="1486917"/>
    <lineage>
        <taxon>Eukaryota</taxon>
        <taxon>Sar</taxon>
        <taxon>Stramenopiles</taxon>
        <taxon>Ochrophyta</taxon>
        <taxon>Bacillariophyta</taxon>
        <taxon>Bacillariophyceae</taxon>
        <taxon>Bacillariophycidae</taxon>
        <taxon>Naviculales</taxon>
        <taxon>Naviculaceae</taxon>
        <taxon>Craspedostauros</taxon>
    </lineage>
</organism>
<dbReference type="GO" id="GO:0005783">
    <property type="term" value="C:endoplasmic reticulum"/>
    <property type="evidence" value="ECO:0007669"/>
    <property type="project" value="TreeGrafter"/>
</dbReference>
<keyword evidence="3 5" id="KW-1133">Transmembrane helix</keyword>
<dbReference type="GO" id="GO:0016020">
    <property type="term" value="C:membrane"/>
    <property type="evidence" value="ECO:0007669"/>
    <property type="project" value="UniProtKB-SubCell"/>
</dbReference>
<name>A0A7S0F4V5_9STRA</name>
<proteinExistence type="predicted"/>
<dbReference type="PROSITE" id="PS51352">
    <property type="entry name" value="THIOREDOXIN_2"/>
    <property type="match status" value="1"/>
</dbReference>
<evidence type="ECO:0000256" key="1">
    <source>
        <dbReference type="ARBA" id="ARBA00004370"/>
    </source>
</evidence>
<evidence type="ECO:0000313" key="7">
    <source>
        <dbReference type="EMBL" id="CAD8340708.1"/>
    </source>
</evidence>
<dbReference type="Pfam" id="PF07970">
    <property type="entry name" value="COPIIcoated_ERV"/>
    <property type="match status" value="1"/>
</dbReference>
<dbReference type="PANTHER" id="PTHR10984:SF37">
    <property type="entry name" value="PROTEIN DISULFIDE-ISOMERASE 5-3"/>
    <property type="match status" value="1"/>
</dbReference>
<protein>
    <recommendedName>
        <fullName evidence="6">Thioredoxin domain-containing protein</fullName>
    </recommendedName>
</protein>
<keyword evidence="4 5" id="KW-0472">Membrane</keyword>
<evidence type="ECO:0000256" key="4">
    <source>
        <dbReference type="ARBA" id="ARBA00023136"/>
    </source>
</evidence>
<evidence type="ECO:0000256" key="3">
    <source>
        <dbReference type="ARBA" id="ARBA00022989"/>
    </source>
</evidence>
<feature type="domain" description="Thioredoxin" evidence="6">
    <location>
        <begin position="126"/>
        <end position="279"/>
    </location>
</feature>
<dbReference type="InterPro" id="IPR036249">
    <property type="entry name" value="Thioredoxin-like_sf"/>
</dbReference>
<feature type="transmembrane region" description="Helical" evidence="5">
    <location>
        <begin position="486"/>
        <end position="507"/>
    </location>
</feature>
<evidence type="ECO:0000256" key="2">
    <source>
        <dbReference type="ARBA" id="ARBA00022692"/>
    </source>
</evidence>